<dbReference type="AlphaFoldDB" id="A0A558C4J1"/>
<evidence type="ECO:0000313" key="2">
    <source>
        <dbReference type="EMBL" id="TVT43676.1"/>
    </source>
</evidence>
<keyword evidence="3" id="KW-1185">Reference proteome</keyword>
<proteinExistence type="predicted"/>
<feature type="chain" id="PRO_5021899742" evidence="1">
    <location>
        <begin position="23"/>
        <end position="811"/>
    </location>
</feature>
<dbReference type="InterPro" id="IPR026444">
    <property type="entry name" value="Secre_tail"/>
</dbReference>
<evidence type="ECO:0000256" key="1">
    <source>
        <dbReference type="SAM" id="SignalP"/>
    </source>
</evidence>
<accession>A0A558C4J1</accession>
<dbReference type="Proteomes" id="UP000317624">
    <property type="component" value="Unassembled WGS sequence"/>
</dbReference>
<dbReference type="Gene3D" id="2.60.40.10">
    <property type="entry name" value="Immunoglobulins"/>
    <property type="match status" value="1"/>
</dbReference>
<evidence type="ECO:0000313" key="3">
    <source>
        <dbReference type="Proteomes" id="UP000317624"/>
    </source>
</evidence>
<keyword evidence="1" id="KW-0732">Signal</keyword>
<feature type="signal peptide" evidence="1">
    <location>
        <begin position="1"/>
        <end position="22"/>
    </location>
</feature>
<name>A0A558C4J1_9BACT</name>
<reference evidence="2 3" key="1">
    <citation type="submission" date="2019-07" db="EMBL/GenBank/DDBJ databases">
        <title>Hymenobacter sp. straun FUR1 Genome sequencing and assembly.</title>
        <authorList>
            <person name="Chhetri G."/>
        </authorList>
    </citation>
    <scope>NUCLEOTIDE SEQUENCE [LARGE SCALE GENOMIC DNA]</scope>
    <source>
        <strain evidence="2 3">Fur1</strain>
    </source>
</reference>
<dbReference type="InterPro" id="IPR013783">
    <property type="entry name" value="Ig-like_fold"/>
</dbReference>
<sequence>MKSIFTLLLLAGGSLLAGSARAQYTFTDANLAPYKQDFNTLTGTLALTSGHLNTLPEVYAQANFYTPLTIGSNDGLNTAANYYHFGSADGNSADRSLGGVASLAYNAGIGYVGIRFKNGSSVTIKNLEVQYAMEQWYNSGRKDAANVTVSYLTAPVGTAIENLQEATGTWQTIAPLQVDAPSTSTVIASRDGNAAANRRVRQTTLAGINLLPGQEIMIRWAYALSDATNGNGLSIDDVVVTPETNVYYSKATGSLNDLASWGQNRNGSGAAPTSFSANNQTFYVLGAATDRIASDGSLTGILGTWTVSGTNSKIVVGAPATATTGTAALPASLYLEYNKNIAGTIDVSDGSTFVIRNTNPLRTFSLGSLSTSSTVEYNSTTTTSIITQSYGNLVIAGSPGSVTPSSKSLTGNVLISGSLRLKNQCSLNLGDYDLTLVRRDSVGANGQRLNANIVRGGSPTSYVATNGKGRLRISVPNNGVGIVFPVGTIAPSLVGGLLGSTYTPATLRQTAANSEDIFSVRVVTNLFLTYTLAEVGIGLNLSQSNVNKTWLVSEEVPGGSDLTMTLQWNAADATPDFVPATARLKHYTGGAWDENASTSEWGAGAAASTYTITRSGIKSFSPFGVVSNAAPLPVKLTAFETQATGTTARCTWTTASETNNDHFVVERSLDGVTFAALGTIKGQGTSATAHTYSFTDAEAGRQGATLYYRLQQVDIDGKTSYSPVRAVTFAARAVALYPTPTAGDAATLDLTSLAAQPCQAQVFDLAGRVLLTRTLVGGLTHEFDVRSLPAGAYMVVLSGAGVHQTLPLLRK</sequence>
<organism evidence="2 3">
    <name type="scientific">Hymenobacter setariae</name>
    <dbReference type="NCBI Taxonomy" id="2594794"/>
    <lineage>
        <taxon>Bacteria</taxon>
        <taxon>Pseudomonadati</taxon>
        <taxon>Bacteroidota</taxon>
        <taxon>Cytophagia</taxon>
        <taxon>Cytophagales</taxon>
        <taxon>Hymenobacteraceae</taxon>
        <taxon>Hymenobacter</taxon>
    </lineage>
</organism>
<gene>
    <name evidence="2" type="ORF">FNT36_06215</name>
</gene>
<dbReference type="NCBIfam" id="TIGR04183">
    <property type="entry name" value="Por_Secre_tail"/>
    <property type="match status" value="1"/>
</dbReference>
<dbReference type="EMBL" id="VMRJ01000001">
    <property type="protein sequence ID" value="TVT43676.1"/>
    <property type="molecule type" value="Genomic_DNA"/>
</dbReference>
<comment type="caution">
    <text evidence="2">The sequence shown here is derived from an EMBL/GenBank/DDBJ whole genome shotgun (WGS) entry which is preliminary data.</text>
</comment>
<dbReference type="RefSeq" id="WP_144845409.1">
    <property type="nucleotide sequence ID" value="NZ_VMRJ01000001.1"/>
</dbReference>
<protein>
    <submittedName>
        <fullName evidence="2">T9SS type A sorting domain-containing protein</fullName>
    </submittedName>
</protein>
<dbReference type="OrthoDB" id="9800417at2"/>